<evidence type="ECO:0000313" key="2">
    <source>
        <dbReference type="EMBL" id="EKX41967.1"/>
    </source>
</evidence>
<reference evidence="2 4" key="1">
    <citation type="journal article" date="2012" name="Nature">
        <title>Algal genomes reveal evolutionary mosaicism and the fate of nucleomorphs.</title>
        <authorList>
            <consortium name="DOE Joint Genome Institute"/>
            <person name="Curtis B.A."/>
            <person name="Tanifuji G."/>
            <person name="Burki F."/>
            <person name="Gruber A."/>
            <person name="Irimia M."/>
            <person name="Maruyama S."/>
            <person name="Arias M.C."/>
            <person name="Ball S.G."/>
            <person name="Gile G.H."/>
            <person name="Hirakawa Y."/>
            <person name="Hopkins J.F."/>
            <person name="Kuo A."/>
            <person name="Rensing S.A."/>
            <person name="Schmutz J."/>
            <person name="Symeonidi A."/>
            <person name="Elias M."/>
            <person name="Eveleigh R.J."/>
            <person name="Herman E.K."/>
            <person name="Klute M.J."/>
            <person name="Nakayama T."/>
            <person name="Obornik M."/>
            <person name="Reyes-Prieto A."/>
            <person name="Armbrust E.V."/>
            <person name="Aves S.J."/>
            <person name="Beiko R.G."/>
            <person name="Coutinho P."/>
            <person name="Dacks J.B."/>
            <person name="Durnford D.G."/>
            <person name="Fast N.M."/>
            <person name="Green B.R."/>
            <person name="Grisdale C.J."/>
            <person name="Hempel F."/>
            <person name="Henrissat B."/>
            <person name="Hoppner M.P."/>
            <person name="Ishida K."/>
            <person name="Kim E."/>
            <person name="Koreny L."/>
            <person name="Kroth P.G."/>
            <person name="Liu Y."/>
            <person name="Malik S.B."/>
            <person name="Maier U.G."/>
            <person name="McRose D."/>
            <person name="Mock T."/>
            <person name="Neilson J.A."/>
            <person name="Onodera N.T."/>
            <person name="Poole A.M."/>
            <person name="Pritham E.J."/>
            <person name="Richards T.A."/>
            <person name="Rocap G."/>
            <person name="Roy S.W."/>
            <person name="Sarai C."/>
            <person name="Schaack S."/>
            <person name="Shirato S."/>
            <person name="Slamovits C.H."/>
            <person name="Spencer D.F."/>
            <person name="Suzuki S."/>
            <person name="Worden A.Z."/>
            <person name="Zauner S."/>
            <person name="Barry K."/>
            <person name="Bell C."/>
            <person name="Bharti A.K."/>
            <person name="Crow J.A."/>
            <person name="Grimwood J."/>
            <person name="Kramer R."/>
            <person name="Lindquist E."/>
            <person name="Lucas S."/>
            <person name="Salamov A."/>
            <person name="McFadden G.I."/>
            <person name="Lane C.E."/>
            <person name="Keeling P.J."/>
            <person name="Gray M.W."/>
            <person name="Grigoriev I.V."/>
            <person name="Archibald J.M."/>
        </authorList>
    </citation>
    <scope>NUCLEOTIDE SEQUENCE</scope>
    <source>
        <strain evidence="2 4">CCMP2712</strain>
    </source>
</reference>
<sequence>MVRIVDVGYSLLSANDTSPMDLKQLTEIQGSILASDKGVESKPSSLQAALRSAQERTSELERANKDLREQVQERDREIERLRHEVRLLRSKTNISLDQNQETSDRVCELEQESIVLACKYRSACRRNEMLENRLRMLMGKQEDLGVEEHREGGDRSAGLWKAPFEEAEEKAVVTALESLNIEDCRRPCAQTSIESRTKAWVMSIREDLEHVESELALDPSEAFPDSVSWLEDSALSESSAERYDFEREEDVRYAYDKKDGPLPVELTPQSCSLRANPMTGGFTRAAWKTPGIGTRGSGETGANYAGIFSSLLTSSAVHKARRKQSDIIAFED</sequence>
<dbReference type="EnsemblProtists" id="EKX41967">
    <property type="protein sequence ID" value="EKX41967"/>
    <property type="gene ID" value="GUITHDRAFT_164276"/>
</dbReference>
<reference evidence="4" key="2">
    <citation type="submission" date="2012-11" db="EMBL/GenBank/DDBJ databases">
        <authorList>
            <person name="Kuo A."/>
            <person name="Curtis B.A."/>
            <person name="Tanifuji G."/>
            <person name="Burki F."/>
            <person name="Gruber A."/>
            <person name="Irimia M."/>
            <person name="Maruyama S."/>
            <person name="Arias M.C."/>
            <person name="Ball S.G."/>
            <person name="Gile G.H."/>
            <person name="Hirakawa Y."/>
            <person name="Hopkins J.F."/>
            <person name="Rensing S.A."/>
            <person name="Schmutz J."/>
            <person name="Symeonidi A."/>
            <person name="Elias M."/>
            <person name="Eveleigh R.J."/>
            <person name="Herman E.K."/>
            <person name="Klute M.J."/>
            <person name="Nakayama T."/>
            <person name="Obornik M."/>
            <person name="Reyes-Prieto A."/>
            <person name="Armbrust E.V."/>
            <person name="Aves S.J."/>
            <person name="Beiko R.G."/>
            <person name="Coutinho P."/>
            <person name="Dacks J.B."/>
            <person name="Durnford D.G."/>
            <person name="Fast N.M."/>
            <person name="Green B.R."/>
            <person name="Grisdale C."/>
            <person name="Hempe F."/>
            <person name="Henrissat B."/>
            <person name="Hoppner M.P."/>
            <person name="Ishida K.-I."/>
            <person name="Kim E."/>
            <person name="Koreny L."/>
            <person name="Kroth P.G."/>
            <person name="Liu Y."/>
            <person name="Malik S.-B."/>
            <person name="Maier U.G."/>
            <person name="McRose D."/>
            <person name="Mock T."/>
            <person name="Neilson J.A."/>
            <person name="Onodera N.T."/>
            <person name="Poole A.M."/>
            <person name="Pritham E.J."/>
            <person name="Richards T.A."/>
            <person name="Rocap G."/>
            <person name="Roy S.W."/>
            <person name="Sarai C."/>
            <person name="Schaack S."/>
            <person name="Shirato S."/>
            <person name="Slamovits C.H."/>
            <person name="Spencer D.F."/>
            <person name="Suzuki S."/>
            <person name="Worden A.Z."/>
            <person name="Zauner S."/>
            <person name="Barry K."/>
            <person name="Bell C."/>
            <person name="Bharti A.K."/>
            <person name="Crow J.A."/>
            <person name="Grimwood J."/>
            <person name="Kramer R."/>
            <person name="Lindquist E."/>
            <person name="Lucas S."/>
            <person name="Salamov A."/>
            <person name="McFadden G.I."/>
            <person name="Lane C.E."/>
            <person name="Keeling P.J."/>
            <person name="Gray M.W."/>
            <person name="Grigoriev I.V."/>
            <person name="Archibald J.M."/>
        </authorList>
    </citation>
    <scope>NUCLEOTIDE SEQUENCE</scope>
    <source>
        <strain evidence="4">CCMP2712</strain>
    </source>
</reference>
<dbReference type="RefSeq" id="XP_005828947.1">
    <property type="nucleotide sequence ID" value="XM_005828890.1"/>
</dbReference>
<protein>
    <submittedName>
        <fullName evidence="2 3">Uncharacterized protein</fullName>
    </submittedName>
</protein>
<gene>
    <name evidence="2" type="ORF">GUITHDRAFT_164276</name>
</gene>
<dbReference type="AlphaFoldDB" id="L1J0X9"/>
<dbReference type="HOGENOM" id="CLU_837967_0_0_1"/>
<keyword evidence="1" id="KW-0175">Coiled coil</keyword>
<name>L1J0X9_GUITC</name>
<dbReference type="KEGG" id="gtt:GUITHDRAFT_164276"/>
<evidence type="ECO:0000313" key="4">
    <source>
        <dbReference type="Proteomes" id="UP000011087"/>
    </source>
</evidence>
<organism evidence="2">
    <name type="scientific">Guillardia theta (strain CCMP2712)</name>
    <name type="common">Cryptophyte</name>
    <dbReference type="NCBI Taxonomy" id="905079"/>
    <lineage>
        <taxon>Eukaryota</taxon>
        <taxon>Cryptophyceae</taxon>
        <taxon>Pyrenomonadales</taxon>
        <taxon>Geminigeraceae</taxon>
        <taxon>Guillardia</taxon>
    </lineage>
</organism>
<keyword evidence="4" id="KW-1185">Reference proteome</keyword>
<dbReference type="Proteomes" id="UP000011087">
    <property type="component" value="Unassembled WGS sequence"/>
</dbReference>
<dbReference type="GeneID" id="17298504"/>
<dbReference type="PaxDb" id="55529-EKX41967"/>
<evidence type="ECO:0000313" key="3">
    <source>
        <dbReference type="EnsemblProtists" id="EKX41967"/>
    </source>
</evidence>
<feature type="coiled-coil region" evidence="1">
    <location>
        <begin position="46"/>
        <end position="91"/>
    </location>
</feature>
<evidence type="ECO:0000256" key="1">
    <source>
        <dbReference type="SAM" id="Coils"/>
    </source>
</evidence>
<dbReference type="EMBL" id="JH993020">
    <property type="protein sequence ID" value="EKX41967.1"/>
    <property type="molecule type" value="Genomic_DNA"/>
</dbReference>
<accession>L1J0X9</accession>
<proteinExistence type="predicted"/>
<reference evidence="3" key="3">
    <citation type="submission" date="2016-03" db="UniProtKB">
        <authorList>
            <consortium name="EnsemblProtists"/>
        </authorList>
    </citation>
    <scope>IDENTIFICATION</scope>
</reference>